<dbReference type="EMBL" id="ML119144">
    <property type="protein sequence ID" value="RPB10254.1"/>
    <property type="molecule type" value="Genomic_DNA"/>
</dbReference>
<evidence type="ECO:0000313" key="1">
    <source>
        <dbReference type="EMBL" id="RPB10254.1"/>
    </source>
</evidence>
<reference evidence="1 2" key="1">
    <citation type="journal article" date="2018" name="Nat. Ecol. Evol.">
        <title>Pezizomycetes genomes reveal the molecular basis of ectomycorrhizal truffle lifestyle.</title>
        <authorList>
            <person name="Murat C."/>
            <person name="Payen T."/>
            <person name="Noel B."/>
            <person name="Kuo A."/>
            <person name="Morin E."/>
            <person name="Chen J."/>
            <person name="Kohler A."/>
            <person name="Krizsan K."/>
            <person name="Balestrini R."/>
            <person name="Da Silva C."/>
            <person name="Montanini B."/>
            <person name="Hainaut M."/>
            <person name="Levati E."/>
            <person name="Barry K.W."/>
            <person name="Belfiori B."/>
            <person name="Cichocki N."/>
            <person name="Clum A."/>
            <person name="Dockter R.B."/>
            <person name="Fauchery L."/>
            <person name="Guy J."/>
            <person name="Iotti M."/>
            <person name="Le Tacon F."/>
            <person name="Lindquist E.A."/>
            <person name="Lipzen A."/>
            <person name="Malagnac F."/>
            <person name="Mello A."/>
            <person name="Molinier V."/>
            <person name="Miyauchi S."/>
            <person name="Poulain J."/>
            <person name="Riccioni C."/>
            <person name="Rubini A."/>
            <person name="Sitrit Y."/>
            <person name="Splivallo R."/>
            <person name="Traeger S."/>
            <person name="Wang M."/>
            <person name="Zifcakova L."/>
            <person name="Wipf D."/>
            <person name="Zambonelli A."/>
            <person name="Paolocci F."/>
            <person name="Nowrousian M."/>
            <person name="Ottonello S."/>
            <person name="Baldrian P."/>
            <person name="Spatafora J.W."/>
            <person name="Henrissat B."/>
            <person name="Nagy L.G."/>
            <person name="Aury J.M."/>
            <person name="Wincker P."/>
            <person name="Grigoriev I.V."/>
            <person name="Bonfante P."/>
            <person name="Martin F.M."/>
        </authorList>
    </citation>
    <scope>NUCLEOTIDE SEQUENCE [LARGE SCALE GENOMIC DNA]</scope>
    <source>
        <strain evidence="1 2">CCBAS932</strain>
    </source>
</reference>
<dbReference type="AlphaFoldDB" id="A0A3N4KI68"/>
<organism evidence="1 2">
    <name type="scientific">Morchella conica CCBAS932</name>
    <dbReference type="NCBI Taxonomy" id="1392247"/>
    <lineage>
        <taxon>Eukaryota</taxon>
        <taxon>Fungi</taxon>
        <taxon>Dikarya</taxon>
        <taxon>Ascomycota</taxon>
        <taxon>Pezizomycotina</taxon>
        <taxon>Pezizomycetes</taxon>
        <taxon>Pezizales</taxon>
        <taxon>Morchellaceae</taxon>
        <taxon>Morchella</taxon>
    </lineage>
</organism>
<name>A0A3N4KI68_9PEZI</name>
<protein>
    <submittedName>
        <fullName evidence="1">Uncharacterized protein</fullName>
    </submittedName>
</protein>
<dbReference type="Proteomes" id="UP000277580">
    <property type="component" value="Unassembled WGS sequence"/>
</dbReference>
<dbReference type="InParanoid" id="A0A3N4KI68"/>
<gene>
    <name evidence="1" type="ORF">P167DRAFT_269972</name>
</gene>
<sequence>MWLFSVAAAVGVSRRRGLCVLFSALPACRCIRCTSQRRRRMAALWRRCRASRWPTSAAASRGRRRSFRRRSWRWERRARSRYRCLRLRARASGRTLCARSRRRSARTSRRSACMRLRPSLGAGMCFWRGGMMAFHGLQSRVFFVPFLLLFTSPYSSPACIINRGNNNNNNNE</sequence>
<accession>A0A3N4KI68</accession>
<keyword evidence="2" id="KW-1185">Reference proteome</keyword>
<evidence type="ECO:0000313" key="2">
    <source>
        <dbReference type="Proteomes" id="UP000277580"/>
    </source>
</evidence>
<proteinExistence type="predicted"/>